<dbReference type="Proteomes" id="UP000887579">
    <property type="component" value="Unplaced"/>
</dbReference>
<proteinExistence type="predicted"/>
<organism evidence="1 2">
    <name type="scientific">Panagrolaimus sp. ES5</name>
    <dbReference type="NCBI Taxonomy" id="591445"/>
    <lineage>
        <taxon>Eukaryota</taxon>
        <taxon>Metazoa</taxon>
        <taxon>Ecdysozoa</taxon>
        <taxon>Nematoda</taxon>
        <taxon>Chromadorea</taxon>
        <taxon>Rhabditida</taxon>
        <taxon>Tylenchina</taxon>
        <taxon>Panagrolaimomorpha</taxon>
        <taxon>Panagrolaimoidea</taxon>
        <taxon>Panagrolaimidae</taxon>
        <taxon>Panagrolaimus</taxon>
    </lineage>
</organism>
<evidence type="ECO:0000313" key="1">
    <source>
        <dbReference type="Proteomes" id="UP000887579"/>
    </source>
</evidence>
<sequence>SDTTSPTTLTQHSAEDSVEDSVEEEEESEMQFMQASDPSEFEKNVKFRHSFETVFKGKYEVNGEIDQWLKNMTNERLVKSCLKNLPQHPRNYPHQKRQQHFIPDPIVQQPQHYVSDDETLRENENDDDDDDGTLVEEKSIGISDLT</sequence>
<name>A0AC34G9D9_9BILA</name>
<evidence type="ECO:0000313" key="2">
    <source>
        <dbReference type="WBParaSite" id="ES5_v2.g26088.t1"/>
    </source>
</evidence>
<accession>A0AC34G9D9</accession>
<dbReference type="WBParaSite" id="ES5_v2.g26088.t1">
    <property type="protein sequence ID" value="ES5_v2.g26088.t1"/>
    <property type="gene ID" value="ES5_v2.g26088"/>
</dbReference>
<reference evidence="2" key="1">
    <citation type="submission" date="2022-11" db="UniProtKB">
        <authorList>
            <consortium name="WormBaseParasite"/>
        </authorList>
    </citation>
    <scope>IDENTIFICATION</scope>
</reference>
<protein>
    <submittedName>
        <fullName evidence="2">Uncharacterized protein</fullName>
    </submittedName>
</protein>